<evidence type="ECO:0000256" key="1">
    <source>
        <dbReference type="ARBA" id="ARBA00001966"/>
    </source>
</evidence>
<sequence>MSHPKQEKILGPVARVASVLPYSCVDGPGNRMVFFLQGCQFRCLGCHNPETIERDSASAFDMSLAEAVTAIYQQRHFIRGITVSGGEASLQWRFVRALFHAVKQHPELAHLTCLIDTNGGVSCQRWQALSSYMDGATVDMKAWGDDTHRALTGHSSRRVRDSLTWLAKQGKLQEVRLLLIPGYTDWQANLSPLCAYLYDLQQMQLAQGNVFSVRLNGFHRAGVTGDASNWPEATQAHLDTMKTALQTAGLQTVNMPPPELLPAMGDQREV</sequence>
<dbReference type="SUPFAM" id="SSF102114">
    <property type="entry name" value="Radical SAM enzymes"/>
    <property type="match status" value="1"/>
</dbReference>
<evidence type="ECO:0000256" key="3">
    <source>
        <dbReference type="ARBA" id="ARBA00022485"/>
    </source>
</evidence>
<evidence type="ECO:0000256" key="2">
    <source>
        <dbReference type="ARBA" id="ARBA00009777"/>
    </source>
</evidence>
<keyword evidence="7" id="KW-0408">Iron</keyword>
<keyword evidence="6" id="KW-0560">Oxidoreductase</keyword>
<dbReference type="InterPro" id="IPR058240">
    <property type="entry name" value="rSAM_sf"/>
</dbReference>
<keyword evidence="3" id="KW-0004">4Fe-4S</keyword>
<evidence type="ECO:0000313" key="10">
    <source>
        <dbReference type="Proteomes" id="UP001164676"/>
    </source>
</evidence>
<reference evidence="9" key="1">
    <citation type="submission" date="2022-09" db="EMBL/GenBank/DDBJ databases">
        <authorList>
            <person name="Li Z.-J."/>
        </authorList>
    </citation>
    <scope>NUCLEOTIDE SEQUENCE</scope>
    <source>
        <strain evidence="9">TGB10</strain>
    </source>
</reference>
<dbReference type="EMBL" id="CP114584">
    <property type="protein sequence ID" value="WBA13805.1"/>
    <property type="molecule type" value="Genomic_DNA"/>
</dbReference>
<protein>
    <submittedName>
        <fullName evidence="9">Radical SAM protein</fullName>
    </submittedName>
</protein>
<dbReference type="Proteomes" id="UP001164676">
    <property type="component" value="Chromosome"/>
</dbReference>
<dbReference type="InterPro" id="IPR034457">
    <property type="entry name" value="Organic_radical-activating"/>
</dbReference>
<dbReference type="RefSeq" id="WP_269597185.1">
    <property type="nucleotide sequence ID" value="NZ_CP114584.1"/>
</dbReference>
<dbReference type="CDD" id="cd01335">
    <property type="entry name" value="Radical_SAM"/>
    <property type="match status" value="1"/>
</dbReference>
<keyword evidence="5" id="KW-0479">Metal-binding</keyword>
<evidence type="ECO:0000256" key="4">
    <source>
        <dbReference type="ARBA" id="ARBA00022691"/>
    </source>
</evidence>
<accession>A0ABY7L974</accession>
<dbReference type="Gene3D" id="3.20.20.70">
    <property type="entry name" value="Aldolase class I"/>
    <property type="match status" value="1"/>
</dbReference>
<evidence type="ECO:0000256" key="7">
    <source>
        <dbReference type="ARBA" id="ARBA00023004"/>
    </source>
</evidence>
<dbReference type="PIRSF" id="PIRSF000371">
    <property type="entry name" value="PFL_act_enz"/>
    <property type="match status" value="1"/>
</dbReference>
<dbReference type="InterPro" id="IPR007197">
    <property type="entry name" value="rSAM"/>
</dbReference>
<comment type="cofactor">
    <cofactor evidence="1">
        <name>[4Fe-4S] cluster</name>
        <dbReference type="ChEBI" id="CHEBI:49883"/>
    </cofactor>
</comment>
<dbReference type="InterPro" id="IPR012839">
    <property type="entry name" value="Organic_radical_activase"/>
</dbReference>
<keyword evidence="4" id="KW-0949">S-adenosyl-L-methionine</keyword>
<comment type="similarity">
    <text evidence="2">Belongs to the organic radical-activating enzymes family.</text>
</comment>
<proteinExistence type="inferred from homology"/>
<evidence type="ECO:0000256" key="6">
    <source>
        <dbReference type="ARBA" id="ARBA00023002"/>
    </source>
</evidence>
<name>A0ABY7L974_9GAMM</name>
<gene>
    <name evidence="9" type="ORF">N7E60_08615</name>
</gene>
<dbReference type="Pfam" id="PF13353">
    <property type="entry name" value="Fer4_12"/>
    <property type="match status" value="1"/>
</dbReference>
<dbReference type="InterPro" id="IPR013785">
    <property type="entry name" value="Aldolase_TIM"/>
</dbReference>
<evidence type="ECO:0000313" key="9">
    <source>
        <dbReference type="EMBL" id="WBA13805.1"/>
    </source>
</evidence>
<organism evidence="9 10">
    <name type="scientific">Salinivibrio proteolyticus</name>
    <dbReference type="NCBI Taxonomy" id="334715"/>
    <lineage>
        <taxon>Bacteria</taxon>
        <taxon>Pseudomonadati</taxon>
        <taxon>Pseudomonadota</taxon>
        <taxon>Gammaproteobacteria</taxon>
        <taxon>Vibrionales</taxon>
        <taxon>Vibrionaceae</taxon>
        <taxon>Salinivibrio</taxon>
    </lineage>
</organism>
<dbReference type="PANTHER" id="PTHR30352:SF13">
    <property type="entry name" value="GLYCYL-RADICAL ENZYME ACTIVATING ENZYME YJJW-RELATED"/>
    <property type="match status" value="1"/>
</dbReference>
<evidence type="ECO:0000256" key="8">
    <source>
        <dbReference type="ARBA" id="ARBA00023014"/>
    </source>
</evidence>
<keyword evidence="10" id="KW-1185">Reference proteome</keyword>
<dbReference type="InterPro" id="IPR001989">
    <property type="entry name" value="Radical_activat_CS"/>
</dbReference>
<evidence type="ECO:0000256" key="5">
    <source>
        <dbReference type="ARBA" id="ARBA00022723"/>
    </source>
</evidence>
<dbReference type="SFLD" id="SFLDS00029">
    <property type="entry name" value="Radical_SAM"/>
    <property type="match status" value="1"/>
</dbReference>
<dbReference type="PANTHER" id="PTHR30352">
    <property type="entry name" value="PYRUVATE FORMATE-LYASE-ACTIVATING ENZYME"/>
    <property type="match status" value="1"/>
</dbReference>
<keyword evidence="8" id="KW-0411">Iron-sulfur</keyword>
<dbReference type="SFLD" id="SFLDG01066">
    <property type="entry name" value="organic_radical-activating_enz"/>
    <property type="match status" value="1"/>
</dbReference>
<dbReference type="PROSITE" id="PS01087">
    <property type="entry name" value="RADICAL_ACTIVATING"/>
    <property type="match status" value="1"/>
</dbReference>